<dbReference type="GO" id="GO:0016740">
    <property type="term" value="F:transferase activity"/>
    <property type="evidence" value="ECO:0007669"/>
    <property type="project" value="UniProtKB-KW"/>
</dbReference>
<gene>
    <name evidence="2" type="ORF">BDQ12DRAFT_717619</name>
</gene>
<dbReference type="AlphaFoldDB" id="A0A5C3MKM6"/>
<evidence type="ECO:0000259" key="1">
    <source>
        <dbReference type="Pfam" id="PF01965"/>
    </source>
</evidence>
<reference evidence="2 3" key="1">
    <citation type="journal article" date="2019" name="Nat. Ecol. Evol.">
        <title>Megaphylogeny resolves global patterns of mushroom evolution.</title>
        <authorList>
            <person name="Varga T."/>
            <person name="Krizsan K."/>
            <person name="Foldi C."/>
            <person name="Dima B."/>
            <person name="Sanchez-Garcia M."/>
            <person name="Sanchez-Ramirez S."/>
            <person name="Szollosi G.J."/>
            <person name="Szarkandi J.G."/>
            <person name="Papp V."/>
            <person name="Albert L."/>
            <person name="Andreopoulos W."/>
            <person name="Angelini C."/>
            <person name="Antonin V."/>
            <person name="Barry K.W."/>
            <person name="Bougher N.L."/>
            <person name="Buchanan P."/>
            <person name="Buyck B."/>
            <person name="Bense V."/>
            <person name="Catcheside P."/>
            <person name="Chovatia M."/>
            <person name="Cooper J."/>
            <person name="Damon W."/>
            <person name="Desjardin D."/>
            <person name="Finy P."/>
            <person name="Geml J."/>
            <person name="Haridas S."/>
            <person name="Hughes K."/>
            <person name="Justo A."/>
            <person name="Karasinski D."/>
            <person name="Kautmanova I."/>
            <person name="Kiss B."/>
            <person name="Kocsube S."/>
            <person name="Kotiranta H."/>
            <person name="LaButti K.M."/>
            <person name="Lechner B.E."/>
            <person name="Liimatainen K."/>
            <person name="Lipzen A."/>
            <person name="Lukacs Z."/>
            <person name="Mihaltcheva S."/>
            <person name="Morgado L.N."/>
            <person name="Niskanen T."/>
            <person name="Noordeloos M.E."/>
            <person name="Ohm R.A."/>
            <person name="Ortiz-Santana B."/>
            <person name="Ovrebo C."/>
            <person name="Racz N."/>
            <person name="Riley R."/>
            <person name="Savchenko A."/>
            <person name="Shiryaev A."/>
            <person name="Soop K."/>
            <person name="Spirin V."/>
            <person name="Szebenyi C."/>
            <person name="Tomsovsky M."/>
            <person name="Tulloss R.E."/>
            <person name="Uehling J."/>
            <person name="Grigoriev I.V."/>
            <person name="Vagvolgyi C."/>
            <person name="Papp T."/>
            <person name="Martin F.M."/>
            <person name="Miettinen O."/>
            <person name="Hibbett D.S."/>
            <person name="Nagy L.G."/>
        </authorList>
    </citation>
    <scope>NUCLEOTIDE SEQUENCE [LARGE SCALE GENOMIC DNA]</scope>
    <source>
        <strain evidence="2 3">CBS 166.37</strain>
    </source>
</reference>
<name>A0A5C3MKM6_9AGAR</name>
<dbReference type="EMBL" id="ML213590">
    <property type="protein sequence ID" value="TFK44468.1"/>
    <property type="molecule type" value="Genomic_DNA"/>
</dbReference>
<dbReference type="Proteomes" id="UP000308652">
    <property type="component" value="Unassembled WGS sequence"/>
</dbReference>
<dbReference type="PANTHER" id="PTHR43130:SF15">
    <property type="entry name" value="THIJ_PFPI FAMILY PROTEIN (AFU_ORTHOLOGUE AFUA_5G14240)"/>
    <property type="match status" value="1"/>
</dbReference>
<accession>A0A5C3MKM6</accession>
<dbReference type="PANTHER" id="PTHR43130">
    <property type="entry name" value="ARAC-FAMILY TRANSCRIPTIONAL REGULATOR"/>
    <property type="match status" value="1"/>
</dbReference>
<keyword evidence="3" id="KW-1185">Reference proteome</keyword>
<keyword evidence="2" id="KW-0808">Transferase</keyword>
<dbReference type="InterPro" id="IPR052158">
    <property type="entry name" value="INH-QAR"/>
</dbReference>
<dbReference type="OrthoDB" id="543156at2759"/>
<proteinExistence type="predicted"/>
<dbReference type="SUPFAM" id="SSF52317">
    <property type="entry name" value="Class I glutamine amidotransferase-like"/>
    <property type="match status" value="1"/>
</dbReference>
<keyword evidence="2" id="KW-0315">Glutamine amidotransferase</keyword>
<feature type="domain" description="DJ-1/PfpI" evidence="1">
    <location>
        <begin position="15"/>
        <end position="191"/>
    </location>
</feature>
<dbReference type="Gene3D" id="3.40.50.880">
    <property type="match status" value="1"/>
</dbReference>
<evidence type="ECO:0000313" key="2">
    <source>
        <dbReference type="EMBL" id="TFK44468.1"/>
    </source>
</evidence>
<protein>
    <submittedName>
        <fullName evidence="2">Class I glutamine amidotransferase-like protein</fullName>
    </submittedName>
</protein>
<organism evidence="2 3">
    <name type="scientific">Crucibulum laeve</name>
    <dbReference type="NCBI Taxonomy" id="68775"/>
    <lineage>
        <taxon>Eukaryota</taxon>
        <taxon>Fungi</taxon>
        <taxon>Dikarya</taxon>
        <taxon>Basidiomycota</taxon>
        <taxon>Agaricomycotina</taxon>
        <taxon>Agaricomycetes</taxon>
        <taxon>Agaricomycetidae</taxon>
        <taxon>Agaricales</taxon>
        <taxon>Agaricineae</taxon>
        <taxon>Nidulariaceae</taxon>
        <taxon>Crucibulum</taxon>
    </lineage>
</organism>
<dbReference type="InterPro" id="IPR029062">
    <property type="entry name" value="Class_I_gatase-like"/>
</dbReference>
<dbReference type="STRING" id="68775.A0A5C3MKM6"/>
<dbReference type="CDD" id="cd03139">
    <property type="entry name" value="GATase1_PfpI_2"/>
    <property type="match status" value="1"/>
</dbReference>
<dbReference type="Pfam" id="PF01965">
    <property type="entry name" value="DJ-1_PfpI"/>
    <property type="match status" value="1"/>
</dbReference>
<evidence type="ECO:0000313" key="3">
    <source>
        <dbReference type="Proteomes" id="UP000308652"/>
    </source>
</evidence>
<dbReference type="InterPro" id="IPR002818">
    <property type="entry name" value="DJ-1/PfpI"/>
</dbReference>
<sequence length="224" mass="24106">MSTAPVSVQPINFGVLVFPAFQALDVFGPLDALNMLSLSFPLNLSIIASTLSAVSTRPTSATMNPHNSNFSESIMPTHTFDNPPADLEVLIVPGGLGTRAPNLDPTIDFVRRTYPQLKYLITVCTGAGIAARAGVLDGRRATTNKRAWTATTALGPNVNWVTHARWVHDGNIWTSSGVSAGIDTTLAFVEEIYGSEAATNIANGMEYERHTDPSWDPFADLYNL</sequence>